<organism evidence="1 2">
    <name type="scientific">Kineobactrum sediminis</name>
    <dbReference type="NCBI Taxonomy" id="1905677"/>
    <lineage>
        <taxon>Bacteria</taxon>
        <taxon>Pseudomonadati</taxon>
        <taxon>Pseudomonadota</taxon>
        <taxon>Gammaproteobacteria</taxon>
        <taxon>Cellvibrionales</taxon>
        <taxon>Halieaceae</taxon>
        <taxon>Kineobactrum</taxon>
    </lineage>
</organism>
<evidence type="ECO:0000313" key="1">
    <source>
        <dbReference type="EMBL" id="PLW83239.1"/>
    </source>
</evidence>
<dbReference type="RefSeq" id="WP_101520840.1">
    <property type="nucleotide sequence ID" value="NZ_PKLZ01000003.1"/>
</dbReference>
<accession>A0A2N5Y4C8</accession>
<protein>
    <submittedName>
        <fullName evidence="1">Uncharacterized protein</fullName>
    </submittedName>
</protein>
<reference evidence="2" key="1">
    <citation type="submission" date="2017-11" db="EMBL/GenBank/DDBJ databases">
        <title>The draft genome sequence of Chromatocurvus sp. F02.</title>
        <authorList>
            <person name="Du Z.-J."/>
            <person name="Chang Y.-Q."/>
        </authorList>
    </citation>
    <scope>NUCLEOTIDE SEQUENCE [LARGE SCALE GENOMIC DNA]</scope>
    <source>
        <strain evidence="2">F02</strain>
    </source>
</reference>
<dbReference type="AlphaFoldDB" id="A0A2N5Y4C8"/>
<keyword evidence="2" id="KW-1185">Reference proteome</keyword>
<dbReference type="Proteomes" id="UP000234845">
    <property type="component" value="Unassembled WGS sequence"/>
</dbReference>
<evidence type="ECO:0000313" key="2">
    <source>
        <dbReference type="Proteomes" id="UP000234845"/>
    </source>
</evidence>
<name>A0A2N5Y4C8_9GAMM</name>
<comment type="caution">
    <text evidence="1">The sequence shown here is derived from an EMBL/GenBank/DDBJ whole genome shotgun (WGS) entry which is preliminary data.</text>
</comment>
<sequence>MIENVKVQFYHIAKCGYYKYGESAPEYGEIGDILNQLYGWVSGNGKSLGETCTYELEDGEDTYRTFCFDIKRTQKTGDFVLVTWNETPTNDGRVVTVNGEQPVGDAEVSFTDLPEGSIPGYATYFWFIPEKNVFAAIRFHHTLLVGKSNLERYLREYCAKFTSYAVVEENDGGAEILGYSTNGDDIQHLRPNFKSFLYKKPGQIEALRNTIESVTKIIRKNRLSPQVASHRNVWQRMLEGLGVSQEDRELTADVKIKYEIPFNPTTEQFDAMVDEWDENHESKWDDIGFKLSGDSETRWLSHSVAKSEYELDVERDNDEIVDAQSLLNALNERRNIILGLVG</sequence>
<proteinExistence type="predicted"/>
<dbReference type="EMBL" id="PKLZ01000003">
    <property type="protein sequence ID" value="PLW83239.1"/>
    <property type="molecule type" value="Genomic_DNA"/>
</dbReference>
<dbReference type="OrthoDB" id="6120708at2"/>
<gene>
    <name evidence="1" type="ORF">CWI75_07475</name>
</gene>